<proteinExistence type="predicted"/>
<dbReference type="VEuPathDB" id="FungiDB:RO3G_00827"/>
<feature type="compositionally biased region" description="Acidic residues" evidence="1">
    <location>
        <begin position="92"/>
        <end position="105"/>
    </location>
</feature>
<dbReference type="Proteomes" id="UP000009138">
    <property type="component" value="Unassembled WGS sequence"/>
</dbReference>
<sequence length="117" mass="13402">MKSTLEGLRSSAVTEEYERNMLDDDWVEPSTEESVVIKMELIQHSDKHTDSVNPSSTTNDHPVESTEPTHPLTEVNTSNDSQQGKKRSRSDDESEEGYWSSDVEEDLYFLINMENTF</sequence>
<name>I1BIU3_RHIO9</name>
<dbReference type="AlphaFoldDB" id="I1BIU3"/>
<protein>
    <submittedName>
        <fullName evidence="2">Uncharacterized protein</fullName>
    </submittedName>
</protein>
<evidence type="ECO:0000313" key="2">
    <source>
        <dbReference type="EMBL" id="EIE76123.1"/>
    </source>
</evidence>
<dbReference type="GeneID" id="93607799"/>
<feature type="compositionally biased region" description="Polar residues" evidence="1">
    <location>
        <begin position="51"/>
        <end position="60"/>
    </location>
</feature>
<keyword evidence="3" id="KW-1185">Reference proteome</keyword>
<dbReference type="EMBL" id="CH476732">
    <property type="protein sequence ID" value="EIE76123.1"/>
    <property type="molecule type" value="Genomic_DNA"/>
</dbReference>
<gene>
    <name evidence="2" type="ORF">RO3G_00827</name>
</gene>
<reference evidence="2 3" key="1">
    <citation type="journal article" date="2009" name="PLoS Genet.">
        <title>Genomic analysis of the basal lineage fungus Rhizopus oryzae reveals a whole-genome duplication.</title>
        <authorList>
            <person name="Ma L.-J."/>
            <person name="Ibrahim A.S."/>
            <person name="Skory C."/>
            <person name="Grabherr M.G."/>
            <person name="Burger G."/>
            <person name="Butler M."/>
            <person name="Elias M."/>
            <person name="Idnurm A."/>
            <person name="Lang B.F."/>
            <person name="Sone T."/>
            <person name="Abe A."/>
            <person name="Calvo S.E."/>
            <person name="Corrochano L.M."/>
            <person name="Engels R."/>
            <person name="Fu J."/>
            <person name="Hansberg W."/>
            <person name="Kim J.-M."/>
            <person name="Kodira C.D."/>
            <person name="Koehrsen M.J."/>
            <person name="Liu B."/>
            <person name="Miranda-Saavedra D."/>
            <person name="O'Leary S."/>
            <person name="Ortiz-Castellanos L."/>
            <person name="Poulter R."/>
            <person name="Rodriguez-Romero J."/>
            <person name="Ruiz-Herrera J."/>
            <person name="Shen Y.-Q."/>
            <person name="Zeng Q."/>
            <person name="Galagan J."/>
            <person name="Birren B.W."/>
            <person name="Cuomo C.A."/>
            <person name="Wickes B.L."/>
        </authorList>
    </citation>
    <scope>NUCLEOTIDE SEQUENCE [LARGE SCALE GENOMIC DNA]</scope>
    <source>
        <strain evidence="3">RA 99-880 / ATCC MYA-4621 / FGSC 9543 / NRRL 43880</strain>
    </source>
</reference>
<feature type="compositionally biased region" description="Basic and acidic residues" evidence="1">
    <location>
        <begin position="41"/>
        <end position="50"/>
    </location>
</feature>
<evidence type="ECO:0000313" key="3">
    <source>
        <dbReference type="Proteomes" id="UP000009138"/>
    </source>
</evidence>
<dbReference type="InParanoid" id="I1BIU3"/>
<feature type="region of interest" description="Disordered" evidence="1">
    <location>
        <begin position="1"/>
        <end position="26"/>
    </location>
</feature>
<feature type="region of interest" description="Disordered" evidence="1">
    <location>
        <begin position="41"/>
        <end position="105"/>
    </location>
</feature>
<dbReference type="RefSeq" id="XP_067511519.1">
    <property type="nucleotide sequence ID" value="XM_067655418.1"/>
</dbReference>
<accession>I1BIU3</accession>
<evidence type="ECO:0000256" key="1">
    <source>
        <dbReference type="SAM" id="MobiDB-lite"/>
    </source>
</evidence>
<organism evidence="2 3">
    <name type="scientific">Rhizopus delemar (strain RA 99-880 / ATCC MYA-4621 / FGSC 9543 / NRRL 43880)</name>
    <name type="common">Mucormycosis agent</name>
    <name type="synonym">Rhizopus arrhizus var. delemar</name>
    <dbReference type="NCBI Taxonomy" id="246409"/>
    <lineage>
        <taxon>Eukaryota</taxon>
        <taxon>Fungi</taxon>
        <taxon>Fungi incertae sedis</taxon>
        <taxon>Mucoromycota</taxon>
        <taxon>Mucoromycotina</taxon>
        <taxon>Mucoromycetes</taxon>
        <taxon>Mucorales</taxon>
        <taxon>Mucorineae</taxon>
        <taxon>Rhizopodaceae</taxon>
        <taxon>Rhizopus</taxon>
    </lineage>
</organism>